<evidence type="ECO:0000313" key="6">
    <source>
        <dbReference type="Proteomes" id="UP000696294"/>
    </source>
</evidence>
<dbReference type="Proteomes" id="UP000696294">
    <property type="component" value="Unassembled WGS sequence"/>
</dbReference>
<organism evidence="5 6">
    <name type="scientific">Nonomuraea composti</name>
    <dbReference type="NCBI Taxonomy" id="2720023"/>
    <lineage>
        <taxon>Bacteria</taxon>
        <taxon>Bacillati</taxon>
        <taxon>Actinomycetota</taxon>
        <taxon>Actinomycetes</taxon>
        <taxon>Streptosporangiales</taxon>
        <taxon>Streptosporangiaceae</taxon>
        <taxon>Nonomuraea</taxon>
    </lineage>
</organism>
<protein>
    <submittedName>
        <fullName evidence="5">Beta-ketoacyl-[acyl-carrier-protein] synthase family protein</fullName>
    </submittedName>
</protein>
<dbReference type="SMART" id="SM00825">
    <property type="entry name" value="PKS_KS"/>
    <property type="match status" value="1"/>
</dbReference>
<reference evidence="5 6" key="1">
    <citation type="submission" date="2020-03" db="EMBL/GenBank/DDBJ databases">
        <title>WGS of actinomycetes isolated from Thailand.</title>
        <authorList>
            <person name="Thawai C."/>
        </authorList>
    </citation>
    <scope>NUCLEOTIDE SEQUENCE [LARGE SCALE GENOMIC DNA]</scope>
    <source>
        <strain evidence="5 6">FMUSA5-5</strain>
    </source>
</reference>
<dbReference type="InterPro" id="IPR000794">
    <property type="entry name" value="Beta-ketoacyl_synthase"/>
</dbReference>
<dbReference type="Gene3D" id="3.40.47.10">
    <property type="match status" value="1"/>
</dbReference>
<proteinExistence type="inferred from homology"/>
<comment type="similarity">
    <text evidence="1 3">Belongs to the thiolase-like superfamily. Beta-ketoacyl-ACP synthases family.</text>
</comment>
<evidence type="ECO:0000256" key="2">
    <source>
        <dbReference type="ARBA" id="ARBA00022679"/>
    </source>
</evidence>
<name>A0ABX1BF13_9ACTN</name>
<dbReference type="PROSITE" id="PS00606">
    <property type="entry name" value="KS3_1"/>
    <property type="match status" value="1"/>
</dbReference>
<dbReference type="SUPFAM" id="SSF53901">
    <property type="entry name" value="Thiolase-like"/>
    <property type="match status" value="2"/>
</dbReference>
<evidence type="ECO:0000256" key="1">
    <source>
        <dbReference type="ARBA" id="ARBA00008467"/>
    </source>
</evidence>
<comment type="caution">
    <text evidence="5">The sequence shown here is derived from an EMBL/GenBank/DDBJ whole genome shotgun (WGS) entry which is preliminary data.</text>
</comment>
<dbReference type="Pfam" id="PF02801">
    <property type="entry name" value="Ketoacyl-synt_C"/>
    <property type="match status" value="1"/>
</dbReference>
<dbReference type="InterPro" id="IPR014031">
    <property type="entry name" value="Ketoacyl_synth_C"/>
</dbReference>
<gene>
    <name evidence="5" type="ORF">HCN51_44120</name>
</gene>
<evidence type="ECO:0000259" key="4">
    <source>
        <dbReference type="PROSITE" id="PS52004"/>
    </source>
</evidence>
<dbReference type="InterPro" id="IPR014030">
    <property type="entry name" value="Ketoacyl_synth_N"/>
</dbReference>
<dbReference type="PROSITE" id="PS52004">
    <property type="entry name" value="KS3_2"/>
    <property type="match status" value="1"/>
</dbReference>
<sequence>MTDVLVTGVGAVTCQGYGAAALQQAMTGAVAPVPERIPDPGANLRHPLILRVPGVAPGRGRAARLVTTAVSEALRDAGLERRPWPGRVGVVIGSCMGEAMQHESGRCAEDDDGAGWRPTFRLASAVGEWLGAFGVNTSISNACAAGGFALCLAADLIRSGEADMVISGGVDAYSRVGWASFDRLGAIDPVRCRPFDRERRGTILAEGAGILVLESGEHARERGAIGYGRIAGAGWSCDAHHLTAPEPTGEQIVRAMREALGGSGEPGCVIPHGTGTRLNDLVESRALRQVLGARTGEVPLYSAKALVGHTGGAAAALGAVAAALILRSGTVPQNVAIGEQDPECEVYLPVSGPVRLRTPRVMVNAYAFGGNNASFVLEQAA</sequence>
<dbReference type="PANTHER" id="PTHR11712:SF336">
    <property type="entry name" value="3-OXOACYL-[ACYL-CARRIER-PROTEIN] SYNTHASE, MITOCHONDRIAL"/>
    <property type="match status" value="1"/>
</dbReference>
<feature type="domain" description="Ketosynthase family 3 (KS3)" evidence="4">
    <location>
        <begin position="1"/>
        <end position="379"/>
    </location>
</feature>
<dbReference type="RefSeq" id="WP_168017947.1">
    <property type="nucleotide sequence ID" value="NZ_JAATEP010000048.1"/>
</dbReference>
<dbReference type="Pfam" id="PF00109">
    <property type="entry name" value="ketoacyl-synt"/>
    <property type="match status" value="1"/>
</dbReference>
<dbReference type="EMBL" id="JAATEP010000048">
    <property type="protein sequence ID" value="NJP96345.1"/>
    <property type="molecule type" value="Genomic_DNA"/>
</dbReference>
<dbReference type="InterPro" id="IPR016039">
    <property type="entry name" value="Thiolase-like"/>
</dbReference>
<dbReference type="InterPro" id="IPR020841">
    <property type="entry name" value="PKS_Beta-ketoAc_synthase_dom"/>
</dbReference>
<evidence type="ECO:0000256" key="3">
    <source>
        <dbReference type="RuleBase" id="RU003694"/>
    </source>
</evidence>
<dbReference type="PANTHER" id="PTHR11712">
    <property type="entry name" value="POLYKETIDE SYNTHASE-RELATED"/>
    <property type="match status" value="1"/>
</dbReference>
<keyword evidence="6" id="KW-1185">Reference proteome</keyword>
<accession>A0ABX1BF13</accession>
<dbReference type="InterPro" id="IPR018201">
    <property type="entry name" value="Ketoacyl_synth_AS"/>
</dbReference>
<evidence type="ECO:0000313" key="5">
    <source>
        <dbReference type="EMBL" id="NJP96345.1"/>
    </source>
</evidence>
<keyword evidence="2 3" id="KW-0808">Transferase</keyword>